<proteinExistence type="inferred from homology"/>
<evidence type="ECO:0000313" key="10">
    <source>
        <dbReference type="Proteomes" id="UP001221302"/>
    </source>
</evidence>
<feature type="compositionally biased region" description="Basic and acidic residues" evidence="3">
    <location>
        <begin position="491"/>
        <end position="508"/>
    </location>
</feature>
<evidence type="ECO:0000256" key="1">
    <source>
        <dbReference type="ARBA" id="ARBA00009477"/>
    </source>
</evidence>
<dbReference type="InterPro" id="IPR058792">
    <property type="entry name" value="Beta-barrel_RND_2"/>
</dbReference>
<dbReference type="Gene3D" id="2.40.50.100">
    <property type="match status" value="1"/>
</dbReference>
<feature type="region of interest" description="Disordered" evidence="3">
    <location>
        <begin position="450"/>
        <end position="473"/>
    </location>
</feature>
<evidence type="ECO:0000256" key="2">
    <source>
        <dbReference type="ARBA" id="ARBA00022448"/>
    </source>
</evidence>
<feature type="domain" description="CusB-like barrel-sandwich hybrid" evidence="6">
    <location>
        <begin position="156"/>
        <end position="286"/>
    </location>
</feature>
<dbReference type="RefSeq" id="WP_321536061.1">
    <property type="nucleotide sequence ID" value="NZ_JARGDL010000011.1"/>
</dbReference>
<reference evidence="9" key="1">
    <citation type="submission" date="2023-03" db="EMBL/GenBank/DDBJ databases">
        <title>Stygiobacter electus gen. nov., sp. nov., facultatively anaerobic thermotolerant bacterium of the class Ignavibacteria from a well of Yessentuki mineral water deposit.</title>
        <authorList>
            <person name="Podosokorskaya O.A."/>
            <person name="Elcheninov A.G."/>
            <person name="Petrova N.F."/>
            <person name="Zavarzina D.G."/>
            <person name="Kublanov I.V."/>
            <person name="Merkel A.Y."/>
        </authorList>
    </citation>
    <scope>NUCLEOTIDE SEQUENCE</scope>
    <source>
        <strain evidence="9">09-Me</strain>
    </source>
</reference>
<dbReference type="GO" id="GO:0060003">
    <property type="term" value="P:copper ion export"/>
    <property type="evidence" value="ECO:0007669"/>
    <property type="project" value="TreeGrafter"/>
</dbReference>
<dbReference type="Pfam" id="PF25919">
    <property type="entry name" value="BSH_CusB"/>
    <property type="match status" value="1"/>
</dbReference>
<evidence type="ECO:0000256" key="4">
    <source>
        <dbReference type="SAM" id="Phobius"/>
    </source>
</evidence>
<dbReference type="Gene3D" id="2.40.30.170">
    <property type="match status" value="1"/>
</dbReference>
<evidence type="ECO:0000259" key="7">
    <source>
        <dbReference type="Pfam" id="PF25954"/>
    </source>
</evidence>
<dbReference type="InterPro" id="IPR006143">
    <property type="entry name" value="RND_pump_MFP"/>
</dbReference>
<keyword evidence="4" id="KW-0472">Membrane</keyword>
<keyword evidence="10" id="KW-1185">Reference proteome</keyword>
<dbReference type="AlphaFoldDB" id="A0AAE3P115"/>
<comment type="caution">
    <text evidence="9">The sequence shown here is derived from an EMBL/GenBank/DDBJ whole genome shotgun (WGS) entry which is preliminary data.</text>
</comment>
<comment type="similarity">
    <text evidence="1">Belongs to the membrane fusion protein (MFP) (TC 8.A.1) family.</text>
</comment>
<dbReference type="PANTHER" id="PTHR30097:SF15">
    <property type="entry name" value="CATION EFFLUX SYSTEM PROTEIN CUSB"/>
    <property type="match status" value="1"/>
</dbReference>
<feature type="region of interest" description="Disordered" evidence="3">
    <location>
        <begin position="491"/>
        <end position="510"/>
    </location>
</feature>
<keyword evidence="4" id="KW-0812">Transmembrane</keyword>
<organism evidence="9 10">
    <name type="scientific">Stygiobacter electus</name>
    <dbReference type="NCBI Taxonomy" id="3032292"/>
    <lineage>
        <taxon>Bacteria</taxon>
        <taxon>Pseudomonadati</taxon>
        <taxon>Ignavibacteriota</taxon>
        <taxon>Ignavibacteria</taxon>
        <taxon>Ignavibacteriales</taxon>
        <taxon>Melioribacteraceae</taxon>
        <taxon>Stygiobacter</taxon>
    </lineage>
</organism>
<gene>
    <name evidence="9" type="ORF">P0M35_09020</name>
</gene>
<feature type="domain" description="CzcB-like C-terminal circularly permuted SH3-like" evidence="8">
    <location>
        <begin position="374"/>
        <end position="434"/>
    </location>
</feature>
<dbReference type="PANTHER" id="PTHR30097">
    <property type="entry name" value="CATION EFFLUX SYSTEM PROTEIN CUSB"/>
    <property type="match status" value="1"/>
</dbReference>
<dbReference type="EMBL" id="JARGDL010000011">
    <property type="protein sequence ID" value="MDF1612290.1"/>
    <property type="molecule type" value="Genomic_DNA"/>
</dbReference>
<keyword evidence="2" id="KW-0813">Transport</keyword>
<dbReference type="FunFam" id="2.40.30.170:FF:000010">
    <property type="entry name" value="Efflux RND transporter periplasmic adaptor subunit"/>
    <property type="match status" value="1"/>
</dbReference>
<dbReference type="GO" id="GO:0016020">
    <property type="term" value="C:membrane"/>
    <property type="evidence" value="ECO:0007669"/>
    <property type="project" value="InterPro"/>
</dbReference>
<dbReference type="InterPro" id="IPR058790">
    <property type="entry name" value="BSH_CusB"/>
</dbReference>
<dbReference type="InterPro" id="IPR051909">
    <property type="entry name" value="MFP_Cation_Efflux"/>
</dbReference>
<feature type="domain" description="Heavy metal binding" evidence="5">
    <location>
        <begin position="80"/>
        <end position="107"/>
    </location>
</feature>
<dbReference type="NCBIfam" id="TIGR01730">
    <property type="entry name" value="RND_mfp"/>
    <property type="match status" value="1"/>
</dbReference>
<evidence type="ECO:0000256" key="3">
    <source>
        <dbReference type="SAM" id="MobiDB-lite"/>
    </source>
</evidence>
<evidence type="ECO:0000259" key="5">
    <source>
        <dbReference type="Pfam" id="PF19335"/>
    </source>
</evidence>
<dbReference type="InterPro" id="IPR045800">
    <property type="entry name" value="HMBD"/>
</dbReference>
<sequence>MKKNIITAIIFLIIGLGIGWFIFNSKTTIDTKSERKILYYRNPMDPTQTSPTPKKAPDGMDYVPVYSDKETKSGEKKIAYYKDPMHPWYTSNKPGIAPDCGMELVPVYEGESDVRGIKIDPVVVQNIGVRVETAKKQKLQKIIRTTAKIDYDERKVTTVTTKIMGWVEKLYVDYTGQYVKKGQPLFEIYSPELVSTQEEYLQAIRYLKKVSQGSKEVLDGAQELVNSAKRRLFYWDISGKDINEIEKNNSPKKTLTIYSPVNGIVVEKMVYQGQQVMAGMDLYKIADLSVVWAMADIYQMDLPWIKLGQNVDLELSYLPGKEFQGKVTYIYPFLNEETKTVKIRTEVRNTSNYEFKPGMFATVKFVSPVSINAIVVPSQAIIRSGERNIAVISLGGGYFEPREVKLGVESEGLVQVLEGIHEGENIVVSSQFLIDSESNLKAAIQQMSGHAGMDMKKPMNESKKSKAEEMDHSKMNHEEMDHSKMNHEEMDHSKMNHEQTKSKKEKSETSSIIRKGVIDLKSIDKNKDGKVFQDQMDWNVISDKPGKCPICGMTLKESTLEEAKANLIKHGFKIK</sequence>
<dbReference type="GO" id="GO:0022857">
    <property type="term" value="F:transmembrane transporter activity"/>
    <property type="evidence" value="ECO:0007669"/>
    <property type="project" value="InterPro"/>
</dbReference>
<feature type="domain" description="Heavy metal binding" evidence="5">
    <location>
        <begin position="539"/>
        <end position="557"/>
    </location>
</feature>
<accession>A0AAE3P115</accession>
<dbReference type="SUPFAM" id="SSF111369">
    <property type="entry name" value="HlyD-like secretion proteins"/>
    <property type="match status" value="1"/>
</dbReference>
<evidence type="ECO:0000313" key="9">
    <source>
        <dbReference type="EMBL" id="MDF1612290.1"/>
    </source>
</evidence>
<feature type="compositionally biased region" description="Basic and acidic residues" evidence="3">
    <location>
        <begin position="453"/>
        <end position="473"/>
    </location>
</feature>
<dbReference type="Pfam" id="PF25954">
    <property type="entry name" value="Beta-barrel_RND_2"/>
    <property type="match status" value="1"/>
</dbReference>
<dbReference type="GO" id="GO:0030288">
    <property type="term" value="C:outer membrane-bounded periplasmic space"/>
    <property type="evidence" value="ECO:0007669"/>
    <property type="project" value="TreeGrafter"/>
</dbReference>
<name>A0AAE3P115_9BACT</name>
<dbReference type="GO" id="GO:0046914">
    <property type="term" value="F:transition metal ion binding"/>
    <property type="evidence" value="ECO:0007669"/>
    <property type="project" value="TreeGrafter"/>
</dbReference>
<evidence type="ECO:0000259" key="6">
    <source>
        <dbReference type="Pfam" id="PF25919"/>
    </source>
</evidence>
<dbReference type="Gene3D" id="2.40.420.20">
    <property type="match status" value="1"/>
</dbReference>
<protein>
    <submittedName>
        <fullName evidence="9">Efflux RND transporter periplasmic adaptor subunit</fullName>
    </submittedName>
</protein>
<dbReference type="InterPro" id="IPR058649">
    <property type="entry name" value="CzcB_C"/>
</dbReference>
<dbReference type="Pfam" id="PF25975">
    <property type="entry name" value="CzcB_C"/>
    <property type="match status" value="1"/>
</dbReference>
<keyword evidence="4" id="KW-1133">Transmembrane helix</keyword>
<dbReference type="GO" id="GO:0015679">
    <property type="term" value="P:plasma membrane copper ion transport"/>
    <property type="evidence" value="ECO:0007669"/>
    <property type="project" value="TreeGrafter"/>
</dbReference>
<dbReference type="Proteomes" id="UP001221302">
    <property type="component" value="Unassembled WGS sequence"/>
</dbReference>
<dbReference type="Pfam" id="PF19335">
    <property type="entry name" value="HMBD"/>
    <property type="match status" value="2"/>
</dbReference>
<evidence type="ECO:0000259" key="8">
    <source>
        <dbReference type="Pfam" id="PF25975"/>
    </source>
</evidence>
<feature type="domain" description="CusB-like beta-barrel" evidence="7">
    <location>
        <begin position="291"/>
        <end position="367"/>
    </location>
</feature>
<feature type="transmembrane region" description="Helical" evidence="4">
    <location>
        <begin position="5"/>
        <end position="23"/>
    </location>
</feature>